<dbReference type="InterPro" id="IPR008183">
    <property type="entry name" value="Aldose_1/G6P_1-epimerase"/>
</dbReference>
<dbReference type="GO" id="GO:0005737">
    <property type="term" value="C:cytoplasm"/>
    <property type="evidence" value="ECO:0007669"/>
    <property type="project" value="TreeGrafter"/>
</dbReference>
<evidence type="ECO:0000313" key="10">
    <source>
        <dbReference type="Proteomes" id="UP000503462"/>
    </source>
</evidence>
<evidence type="ECO:0000256" key="3">
    <source>
        <dbReference type="ARBA" id="ARBA00012083"/>
    </source>
</evidence>
<dbReference type="AlphaFoldDB" id="A0A6H0Y449"/>
<dbReference type="SUPFAM" id="SSF74650">
    <property type="entry name" value="Galactose mutarotase-like"/>
    <property type="match status" value="1"/>
</dbReference>
<dbReference type="GO" id="GO:0047938">
    <property type="term" value="F:glucose-6-phosphate 1-epimerase activity"/>
    <property type="evidence" value="ECO:0007669"/>
    <property type="project" value="UniProtKB-UniRule"/>
</dbReference>
<feature type="active site" evidence="6">
    <location>
        <position position="289"/>
    </location>
</feature>
<feature type="region of interest" description="Disordered" evidence="8">
    <location>
        <begin position="1"/>
        <end position="30"/>
    </location>
</feature>
<feature type="compositionally biased region" description="Polar residues" evidence="8">
    <location>
        <begin position="8"/>
        <end position="30"/>
    </location>
</feature>
<evidence type="ECO:0000256" key="1">
    <source>
        <dbReference type="ARBA" id="ARBA00001096"/>
    </source>
</evidence>
<protein>
    <recommendedName>
        <fullName evidence="3 5">Glucose-6-phosphate 1-epimerase</fullName>
        <ecNumber evidence="3 5">5.1.3.15</ecNumber>
    </recommendedName>
</protein>
<evidence type="ECO:0000256" key="5">
    <source>
        <dbReference type="PIRNR" id="PIRNR016020"/>
    </source>
</evidence>
<evidence type="ECO:0000256" key="6">
    <source>
        <dbReference type="PIRSR" id="PIRSR016020-1"/>
    </source>
</evidence>
<dbReference type="OrthoDB" id="1659429at2759"/>
<proteinExistence type="inferred from homology"/>
<feature type="binding site" evidence="7">
    <location>
        <position position="102"/>
    </location>
    <ligand>
        <name>substrate</name>
    </ligand>
</feature>
<dbReference type="InterPro" id="IPR014718">
    <property type="entry name" value="GH-type_carb-bd"/>
</dbReference>
<reference evidence="9 10" key="1">
    <citation type="journal article" date="2016" name="Sci. Rep.">
        <title>Peltaster fructicola genome reveals evolution from an invasive phytopathogen to an ectophytic parasite.</title>
        <authorList>
            <person name="Xu C."/>
            <person name="Chen H."/>
            <person name="Gleason M.L."/>
            <person name="Xu J.R."/>
            <person name="Liu H."/>
            <person name="Zhang R."/>
            <person name="Sun G."/>
        </authorList>
    </citation>
    <scope>NUCLEOTIDE SEQUENCE [LARGE SCALE GENOMIC DNA]</scope>
    <source>
        <strain evidence="9 10">LNHT1506</strain>
    </source>
</reference>
<dbReference type="EC" id="5.1.3.15" evidence="3 5"/>
<dbReference type="GO" id="GO:0030246">
    <property type="term" value="F:carbohydrate binding"/>
    <property type="evidence" value="ECO:0007669"/>
    <property type="project" value="UniProtKB-UniRule"/>
</dbReference>
<accession>A0A6H0Y449</accession>
<dbReference type="Gene3D" id="2.70.98.10">
    <property type="match status" value="1"/>
</dbReference>
<dbReference type="CDD" id="cd09020">
    <property type="entry name" value="D-hex-6-P-epi_like"/>
    <property type="match status" value="1"/>
</dbReference>
<gene>
    <name evidence="9" type="ORF">AMS68_007135</name>
</gene>
<dbReference type="Proteomes" id="UP000503462">
    <property type="component" value="Chromosome 5"/>
</dbReference>
<feature type="binding site" evidence="7">
    <location>
        <position position="97"/>
    </location>
    <ligand>
        <name>substrate</name>
    </ligand>
</feature>
<feature type="active site" evidence="6">
    <location>
        <position position="184"/>
    </location>
</feature>
<evidence type="ECO:0000256" key="2">
    <source>
        <dbReference type="ARBA" id="ARBA00005866"/>
    </source>
</evidence>
<keyword evidence="4 5" id="KW-0413">Isomerase</keyword>
<dbReference type="EMBL" id="CP051143">
    <property type="protein sequence ID" value="QIX01618.1"/>
    <property type="molecule type" value="Genomic_DNA"/>
</dbReference>
<evidence type="ECO:0000256" key="4">
    <source>
        <dbReference type="ARBA" id="ARBA00023235"/>
    </source>
</evidence>
<comment type="function">
    <text evidence="5">Catalyzes the interconversion between the alpha and beta anomers from at least three hexose 6-phosphate sugars (Glc6P, Gal6P, and Man6P).</text>
</comment>
<evidence type="ECO:0000256" key="7">
    <source>
        <dbReference type="PIRSR" id="PIRSR016020-2"/>
    </source>
</evidence>
<dbReference type="PANTHER" id="PTHR11122">
    <property type="entry name" value="APOSPORY-ASSOCIATED PROTEIN C-RELATED"/>
    <property type="match status" value="1"/>
</dbReference>
<organism evidence="9 10">
    <name type="scientific">Peltaster fructicola</name>
    <dbReference type="NCBI Taxonomy" id="286661"/>
    <lineage>
        <taxon>Eukaryota</taxon>
        <taxon>Fungi</taxon>
        <taxon>Dikarya</taxon>
        <taxon>Ascomycota</taxon>
        <taxon>Pezizomycotina</taxon>
        <taxon>Dothideomycetes</taxon>
        <taxon>Dothideomycetes incertae sedis</taxon>
        <taxon>Peltaster</taxon>
    </lineage>
</organism>
<feature type="binding site" evidence="7">
    <location>
        <position position="73"/>
    </location>
    <ligand>
        <name>substrate</name>
    </ligand>
</feature>
<dbReference type="PIRSF" id="PIRSF016020">
    <property type="entry name" value="PHexose_mutarotase"/>
    <property type="match status" value="1"/>
</dbReference>
<dbReference type="InterPro" id="IPR011013">
    <property type="entry name" value="Gal_mutarotase_sf_dom"/>
</dbReference>
<name>A0A6H0Y449_9PEZI</name>
<dbReference type="PANTHER" id="PTHR11122:SF13">
    <property type="entry name" value="GLUCOSE-6-PHOSPHATE 1-EPIMERASE"/>
    <property type="match status" value="1"/>
</dbReference>
<dbReference type="GO" id="GO:0005975">
    <property type="term" value="P:carbohydrate metabolic process"/>
    <property type="evidence" value="ECO:0007669"/>
    <property type="project" value="InterPro"/>
</dbReference>
<sequence>MDRPNRPSAISASTTGPQPSVHSEQGKVTASLPTGDTVEVLLYGATVISWKNNGKENIFVSKEAKLDGSKAVRGGIPVVFPVFGPPPKEHATGKLAQHGFARNSTWEYLGKSSDESGALAKGGDDSITLDFGLSQANLSHEAKSAWPYGFALVYSVTLKRGSLQTMLNVRNDGDKAFEFQMLLHSYFTVDDITKTEIKGLGSVKYIDKMLDATEQTQTDPSIRIAGEVDRVYKDIKQDTTSVLVGGQQRLDVIRDRISDTVVWNPWIEKTKATADLRPLDAYKSFVCVEVGAVDGWQRLEPGDVFEGGQILKSHL</sequence>
<keyword evidence="10" id="KW-1185">Reference proteome</keyword>
<dbReference type="Pfam" id="PF01263">
    <property type="entry name" value="Aldose_epim"/>
    <property type="match status" value="1"/>
</dbReference>
<dbReference type="InterPro" id="IPR025532">
    <property type="entry name" value="G6P_1-epimerase"/>
</dbReference>
<evidence type="ECO:0000313" key="9">
    <source>
        <dbReference type="EMBL" id="QIX01618.1"/>
    </source>
</evidence>
<comment type="similarity">
    <text evidence="2 5">Belongs to the glucose-6-phosphate 1-epimerase family.</text>
</comment>
<evidence type="ECO:0000256" key="8">
    <source>
        <dbReference type="SAM" id="MobiDB-lite"/>
    </source>
</evidence>
<comment type="catalytic activity">
    <reaction evidence="1">
        <text>alpha-D-glucose 6-phosphate = beta-D-glucose 6-phosphate</text>
        <dbReference type="Rhea" id="RHEA:16249"/>
        <dbReference type="ChEBI" id="CHEBI:58225"/>
        <dbReference type="ChEBI" id="CHEBI:58247"/>
        <dbReference type="EC" id="5.1.3.15"/>
    </reaction>
</comment>